<dbReference type="RefSeq" id="WP_011991375.1">
    <property type="nucleotide sequence ID" value="NC_009712.1"/>
</dbReference>
<accession>A7I576</accession>
<organism evidence="2 3">
    <name type="scientific">Methanoregula boonei (strain DSM 21154 / JCM 14090 / 6A8)</name>
    <dbReference type="NCBI Taxonomy" id="456442"/>
    <lineage>
        <taxon>Archaea</taxon>
        <taxon>Methanobacteriati</taxon>
        <taxon>Methanobacteriota</taxon>
        <taxon>Stenosarchaea group</taxon>
        <taxon>Methanomicrobia</taxon>
        <taxon>Methanomicrobiales</taxon>
        <taxon>Methanoregulaceae</taxon>
        <taxon>Methanoregula</taxon>
    </lineage>
</organism>
<name>A7I576_METB6</name>
<feature type="transmembrane region" description="Helical" evidence="1">
    <location>
        <begin position="108"/>
        <end position="128"/>
    </location>
</feature>
<keyword evidence="1" id="KW-0472">Membrane</keyword>
<dbReference type="HOGENOM" id="CLU_1840551_0_0_2"/>
<evidence type="ECO:0000313" key="2">
    <source>
        <dbReference type="EMBL" id="ABS54887.1"/>
    </source>
</evidence>
<dbReference type="KEGG" id="mbn:Mboo_0367"/>
<feature type="transmembrane region" description="Helical" evidence="1">
    <location>
        <begin position="77"/>
        <end position="96"/>
    </location>
</feature>
<feature type="transmembrane region" description="Helical" evidence="1">
    <location>
        <begin position="49"/>
        <end position="70"/>
    </location>
</feature>
<gene>
    <name evidence="2" type="ordered locus">Mboo_0367</name>
</gene>
<dbReference type="AlphaFoldDB" id="A7I576"/>
<reference evidence="3" key="1">
    <citation type="journal article" date="2015" name="Microbiology">
        <title>Genome of Methanoregula boonei 6A8 reveals adaptations to oligotrophic peatland environments.</title>
        <authorList>
            <person name="Braeuer S."/>
            <person name="Cadillo-Quiroz H."/>
            <person name="Kyrpides N."/>
            <person name="Woyke T."/>
            <person name="Goodwin L."/>
            <person name="Detter C."/>
            <person name="Podell S."/>
            <person name="Yavitt J.B."/>
            <person name="Zinder S.H."/>
        </authorList>
    </citation>
    <scope>NUCLEOTIDE SEQUENCE [LARGE SCALE GENOMIC DNA]</scope>
    <source>
        <strain evidence="3">DSM 21154 / JCM 14090 / 6A8</strain>
    </source>
</reference>
<dbReference type="Proteomes" id="UP000002408">
    <property type="component" value="Chromosome"/>
</dbReference>
<feature type="transmembrane region" description="Helical" evidence="1">
    <location>
        <begin position="12"/>
        <end position="37"/>
    </location>
</feature>
<dbReference type="GeneID" id="5411429"/>
<keyword evidence="1" id="KW-0812">Transmembrane</keyword>
<evidence type="ECO:0000313" key="3">
    <source>
        <dbReference type="Proteomes" id="UP000002408"/>
    </source>
</evidence>
<sequence precursor="true">MTSKNMIAQTETILKYCVLGLLIVFALATLFAFVINWETWFFGRKLDGLPAGIALGVTWLAAALLAAALIKFPRMDPLLGGLTAVYFGFLFVNSSMTIQKVSYTHQGFSPVLAAFAILSIAFFIVALIKRYQENSKIRP</sequence>
<dbReference type="EMBL" id="CP000780">
    <property type="protein sequence ID" value="ABS54887.1"/>
    <property type="molecule type" value="Genomic_DNA"/>
</dbReference>
<keyword evidence="3" id="KW-1185">Reference proteome</keyword>
<proteinExistence type="predicted"/>
<evidence type="ECO:0000256" key="1">
    <source>
        <dbReference type="SAM" id="Phobius"/>
    </source>
</evidence>
<protein>
    <submittedName>
        <fullName evidence="2">Uncharacterized protein</fullName>
    </submittedName>
</protein>
<dbReference type="OrthoDB" id="113552at2157"/>
<keyword evidence="1" id="KW-1133">Transmembrane helix</keyword>